<dbReference type="GO" id="GO:0016491">
    <property type="term" value="F:oxidoreductase activity"/>
    <property type="evidence" value="ECO:0007669"/>
    <property type="project" value="UniProtKB-KW"/>
</dbReference>
<dbReference type="Gene3D" id="3.30.43.10">
    <property type="entry name" value="Uridine Diphospho-n-acetylenolpyruvylglucosamine Reductase, domain 2"/>
    <property type="match status" value="1"/>
</dbReference>
<accession>A0A7D6ZEX1</accession>
<dbReference type="InterPro" id="IPR006094">
    <property type="entry name" value="Oxid_FAD_bind_N"/>
</dbReference>
<gene>
    <name evidence="7" type="ORF">H0264_06680</name>
</gene>
<dbReference type="PANTHER" id="PTHR42973:SF39">
    <property type="entry name" value="FAD-BINDING PCMH-TYPE DOMAIN-CONTAINING PROTEIN"/>
    <property type="match status" value="1"/>
</dbReference>
<dbReference type="Pfam" id="PF01565">
    <property type="entry name" value="FAD_binding_4"/>
    <property type="match status" value="1"/>
</dbReference>
<keyword evidence="5" id="KW-0560">Oxidoreductase</keyword>
<evidence type="ECO:0000313" key="7">
    <source>
        <dbReference type="EMBL" id="QLY31978.1"/>
    </source>
</evidence>
<organism evidence="7 8">
    <name type="scientific">Nocardia huaxiensis</name>
    <dbReference type="NCBI Taxonomy" id="2755382"/>
    <lineage>
        <taxon>Bacteria</taxon>
        <taxon>Bacillati</taxon>
        <taxon>Actinomycetota</taxon>
        <taxon>Actinomycetes</taxon>
        <taxon>Mycobacteriales</taxon>
        <taxon>Nocardiaceae</taxon>
        <taxon>Nocardia</taxon>
    </lineage>
</organism>
<evidence type="ECO:0000313" key="8">
    <source>
        <dbReference type="Proteomes" id="UP000515512"/>
    </source>
</evidence>
<dbReference type="Proteomes" id="UP000515512">
    <property type="component" value="Chromosome"/>
</dbReference>
<reference evidence="7 8" key="1">
    <citation type="submission" date="2020-07" db="EMBL/GenBank/DDBJ databases">
        <authorList>
            <person name="Zhuang K."/>
            <person name="Ran Y."/>
        </authorList>
    </citation>
    <scope>NUCLEOTIDE SEQUENCE [LARGE SCALE GENOMIC DNA]</scope>
    <source>
        <strain evidence="7 8">WCH-YHL-001</strain>
    </source>
</reference>
<dbReference type="InterPro" id="IPR036318">
    <property type="entry name" value="FAD-bd_PCMH-like_sf"/>
</dbReference>
<dbReference type="InterPro" id="IPR016166">
    <property type="entry name" value="FAD-bd_PCMH"/>
</dbReference>
<sequence length="454" mass="47165">MGIGKDLRRVVRGRAVGPGEEGFDHLRLAWNRAVDQRVSAVVEVADAADVAAVVQYAAQAGLAVSTQATGHGASAAANDTILLKTRGLDGVRVDAQAKRAVVGAGAPWAVVLEAAAKHGLAGAVGSSDVVGVAGYTLGGGVGWFSRSQGLAANSVRALEAVTADGRQVRVTADAEPDLFWALRGGGGGDFAVVTALEFDLFEANRLYGGRMLWPATKAEAVVAAFRRATVEAPESLSLWLAVVQFPPFPQLPEFLRGQSMVVVDCVSADGVTSPLRWFDEIPGRLLDTRRELDAAQLGGICMEPTTPTPSRARGELLTEFSPAVSEALLAAAIPGGTPAPLAMMQVRHLGGALTRPAADAGSAGAITEPYLLSLLGPVLTREMGAVVEARQQAVLAAVRPYLSGRKPYTYLDVGESASAAFEPAVLERLRAIKKSYDPAGTLRGSFPIGGVNIT</sequence>
<comment type="similarity">
    <text evidence="2">Belongs to the oxygen-dependent FAD-linked oxidoreductase family.</text>
</comment>
<dbReference type="InterPro" id="IPR016167">
    <property type="entry name" value="FAD-bd_PCMH_sub1"/>
</dbReference>
<dbReference type="PROSITE" id="PS51387">
    <property type="entry name" value="FAD_PCMH"/>
    <property type="match status" value="1"/>
</dbReference>
<dbReference type="EMBL" id="CP059399">
    <property type="protein sequence ID" value="QLY31978.1"/>
    <property type="molecule type" value="Genomic_DNA"/>
</dbReference>
<evidence type="ECO:0000256" key="1">
    <source>
        <dbReference type="ARBA" id="ARBA00001974"/>
    </source>
</evidence>
<dbReference type="SUPFAM" id="SSF56176">
    <property type="entry name" value="FAD-binding/transporter-associated domain-like"/>
    <property type="match status" value="1"/>
</dbReference>
<dbReference type="GO" id="GO:0071949">
    <property type="term" value="F:FAD binding"/>
    <property type="evidence" value="ECO:0007669"/>
    <property type="project" value="InterPro"/>
</dbReference>
<dbReference type="InterPro" id="IPR016169">
    <property type="entry name" value="FAD-bd_PCMH_sub2"/>
</dbReference>
<dbReference type="AlphaFoldDB" id="A0A7D6ZEX1"/>
<evidence type="ECO:0000256" key="3">
    <source>
        <dbReference type="ARBA" id="ARBA00022630"/>
    </source>
</evidence>
<comment type="cofactor">
    <cofactor evidence="1">
        <name>FAD</name>
        <dbReference type="ChEBI" id="CHEBI:57692"/>
    </cofactor>
</comment>
<name>A0A7D6ZEX1_9NOCA</name>
<keyword evidence="8" id="KW-1185">Reference proteome</keyword>
<evidence type="ECO:0000259" key="6">
    <source>
        <dbReference type="PROSITE" id="PS51387"/>
    </source>
</evidence>
<evidence type="ECO:0000256" key="5">
    <source>
        <dbReference type="ARBA" id="ARBA00023002"/>
    </source>
</evidence>
<feature type="domain" description="FAD-binding PCMH-type" evidence="6">
    <location>
        <begin position="34"/>
        <end position="203"/>
    </location>
</feature>
<dbReference type="Gene3D" id="3.40.462.20">
    <property type="match status" value="1"/>
</dbReference>
<evidence type="ECO:0000256" key="2">
    <source>
        <dbReference type="ARBA" id="ARBA00005466"/>
    </source>
</evidence>
<proteinExistence type="inferred from homology"/>
<evidence type="ECO:0000256" key="4">
    <source>
        <dbReference type="ARBA" id="ARBA00022827"/>
    </source>
</evidence>
<keyword evidence="3" id="KW-0285">Flavoprotein</keyword>
<dbReference type="RefSeq" id="WP_181583152.1">
    <property type="nucleotide sequence ID" value="NZ_CP059399.1"/>
</dbReference>
<dbReference type="PANTHER" id="PTHR42973">
    <property type="entry name" value="BINDING OXIDOREDUCTASE, PUTATIVE (AFU_ORTHOLOGUE AFUA_1G17690)-RELATED"/>
    <property type="match status" value="1"/>
</dbReference>
<protein>
    <submittedName>
        <fullName evidence="7">FAD-binding oxidoreductase</fullName>
    </submittedName>
</protein>
<dbReference type="Gene3D" id="3.30.465.10">
    <property type="match status" value="1"/>
</dbReference>
<dbReference type="KEGG" id="nhu:H0264_06680"/>
<dbReference type="InterPro" id="IPR050416">
    <property type="entry name" value="FAD-linked_Oxidoreductase"/>
</dbReference>
<keyword evidence="4" id="KW-0274">FAD</keyword>